<evidence type="ECO:0000313" key="8">
    <source>
        <dbReference type="Proteomes" id="UP000295783"/>
    </source>
</evidence>
<gene>
    <name evidence="7" type="ORF">A8950_1357</name>
</gene>
<dbReference type="EC" id="2.1.1.-" evidence="4"/>
<comment type="caution">
    <text evidence="7">The sequence shown here is derived from an EMBL/GenBank/DDBJ whole genome shotgun (WGS) entry which is preliminary data.</text>
</comment>
<feature type="domain" description="DNA methylase N-4/N-6" evidence="6">
    <location>
        <begin position="128"/>
        <end position="395"/>
    </location>
</feature>
<reference evidence="7 8" key="1">
    <citation type="submission" date="2019-03" db="EMBL/GenBank/DDBJ databases">
        <title>Genomic Encyclopedia of Type Strains, Phase III (KMG-III): the genomes of soil and plant-associated and newly described type strains.</title>
        <authorList>
            <person name="Whitman W."/>
        </authorList>
    </citation>
    <scope>NUCLEOTIDE SEQUENCE [LARGE SCALE GENOMIC DNA]</scope>
    <source>
        <strain evidence="7 8">CGMCC 1.7660</strain>
    </source>
</reference>
<evidence type="ECO:0000256" key="3">
    <source>
        <dbReference type="ARBA" id="ARBA00047942"/>
    </source>
</evidence>
<evidence type="ECO:0000256" key="5">
    <source>
        <dbReference type="SAM" id="MobiDB-lite"/>
    </source>
</evidence>
<dbReference type="GO" id="GO:0009007">
    <property type="term" value="F:site-specific DNA-methyltransferase (adenine-specific) activity"/>
    <property type="evidence" value="ECO:0007669"/>
    <property type="project" value="UniProtKB-EC"/>
</dbReference>
<dbReference type="InterPro" id="IPR002941">
    <property type="entry name" value="DNA_methylase_N4/N6"/>
</dbReference>
<evidence type="ECO:0000256" key="2">
    <source>
        <dbReference type="ARBA" id="ARBA00022679"/>
    </source>
</evidence>
<keyword evidence="1 7" id="KW-0489">Methyltransferase</keyword>
<dbReference type="Proteomes" id="UP000295783">
    <property type="component" value="Unassembled WGS sequence"/>
</dbReference>
<comment type="similarity">
    <text evidence="4">Belongs to the N(4)/N(6)-methyltransferase family.</text>
</comment>
<dbReference type="InterPro" id="IPR001091">
    <property type="entry name" value="RM_Methyltransferase"/>
</dbReference>
<dbReference type="Pfam" id="PF01555">
    <property type="entry name" value="N6_N4_Mtase"/>
    <property type="match status" value="1"/>
</dbReference>
<protein>
    <recommendedName>
        <fullName evidence="4">Methyltransferase</fullName>
        <ecNumber evidence="4">2.1.1.-</ecNumber>
    </recommendedName>
</protein>
<dbReference type="GO" id="GO:0003677">
    <property type="term" value="F:DNA binding"/>
    <property type="evidence" value="ECO:0007669"/>
    <property type="project" value="InterPro"/>
</dbReference>
<dbReference type="AlphaFoldDB" id="A0A4R6WPP4"/>
<dbReference type="PRINTS" id="PR00508">
    <property type="entry name" value="S21N4MTFRASE"/>
</dbReference>
<keyword evidence="2 7" id="KW-0808">Transferase</keyword>
<dbReference type="EMBL" id="SNYW01000007">
    <property type="protein sequence ID" value="TDQ83075.1"/>
    <property type="molecule type" value="Genomic_DNA"/>
</dbReference>
<evidence type="ECO:0000259" key="6">
    <source>
        <dbReference type="Pfam" id="PF01555"/>
    </source>
</evidence>
<dbReference type="SUPFAM" id="SSF53335">
    <property type="entry name" value="S-adenosyl-L-methionine-dependent methyltransferases"/>
    <property type="match status" value="1"/>
</dbReference>
<dbReference type="Gene3D" id="3.40.50.150">
    <property type="entry name" value="Vaccinia Virus protein VP39"/>
    <property type="match status" value="1"/>
</dbReference>
<dbReference type="InterPro" id="IPR029063">
    <property type="entry name" value="SAM-dependent_MTases_sf"/>
</dbReference>
<dbReference type="GO" id="GO:0032259">
    <property type="term" value="P:methylation"/>
    <property type="evidence" value="ECO:0007669"/>
    <property type="project" value="UniProtKB-KW"/>
</dbReference>
<sequence length="422" mass="46596">MSVKVRNQVEGWPDIHPSSSQVGWVRPTSEGPLKFSIEEVSPIVGLQPAYVRKVLGTKQPIGFQEVERLLLLDDAAETFVPRSRVAAYLELLASRRTVEKLKPSPISLGQVVCGDAHKLIPSLDDESIDCVVTSSPYWAVRIYGTPKNVEWADGEICPYGHEQTPEAFIRHSVEMLHLLMPKLATTGSIWWNVGDTFNTRTQIRGNAAETLRAMKGLDRRKWTEQNCRRYSAGHAYLFDGEQCLIPQRIAERASRIGYLVKSVISWNKDGSMPEPTASRVTRSVEHIIHLSKVRNPVFDKAAFRTTPAMLGGRNSLSEQDKVTDVWNLPTSSGGNGHGAQFPLALPGRCISLSTRKDGLVLDPFAGSGTSGVAAIKLGRRFVGFDVSSEYVDLANYKLAAARDTDKASSRKRPPSSKTSIRE</sequence>
<proteinExistence type="inferred from homology"/>
<keyword evidence="8" id="KW-1185">Reference proteome</keyword>
<dbReference type="RefSeq" id="WP_133612862.1">
    <property type="nucleotide sequence ID" value="NZ_SNYW01000007.1"/>
</dbReference>
<evidence type="ECO:0000313" key="7">
    <source>
        <dbReference type="EMBL" id="TDQ83075.1"/>
    </source>
</evidence>
<evidence type="ECO:0000256" key="4">
    <source>
        <dbReference type="RuleBase" id="RU362026"/>
    </source>
</evidence>
<accession>A0A4R6WPP4</accession>
<feature type="region of interest" description="Disordered" evidence="5">
    <location>
        <begin position="402"/>
        <end position="422"/>
    </location>
</feature>
<dbReference type="GO" id="GO:0008170">
    <property type="term" value="F:N-methyltransferase activity"/>
    <property type="evidence" value="ECO:0007669"/>
    <property type="project" value="InterPro"/>
</dbReference>
<name>A0A4R6WPP4_9PROT</name>
<dbReference type="OrthoDB" id="7806498at2"/>
<evidence type="ECO:0000256" key="1">
    <source>
        <dbReference type="ARBA" id="ARBA00022603"/>
    </source>
</evidence>
<comment type="catalytic activity">
    <reaction evidence="3">
        <text>a 2'-deoxyadenosine in DNA + S-adenosyl-L-methionine = an N(6)-methyl-2'-deoxyadenosine in DNA + S-adenosyl-L-homocysteine + H(+)</text>
        <dbReference type="Rhea" id="RHEA:15197"/>
        <dbReference type="Rhea" id="RHEA-COMP:12418"/>
        <dbReference type="Rhea" id="RHEA-COMP:12419"/>
        <dbReference type="ChEBI" id="CHEBI:15378"/>
        <dbReference type="ChEBI" id="CHEBI:57856"/>
        <dbReference type="ChEBI" id="CHEBI:59789"/>
        <dbReference type="ChEBI" id="CHEBI:90615"/>
        <dbReference type="ChEBI" id="CHEBI:90616"/>
        <dbReference type="EC" id="2.1.1.72"/>
    </reaction>
</comment>
<organism evidence="7 8">
    <name type="scientific">Dongia mobilis</name>
    <dbReference type="NCBI Taxonomy" id="578943"/>
    <lineage>
        <taxon>Bacteria</taxon>
        <taxon>Pseudomonadati</taxon>
        <taxon>Pseudomonadota</taxon>
        <taxon>Alphaproteobacteria</taxon>
        <taxon>Rhodospirillales</taxon>
        <taxon>Dongiaceae</taxon>
        <taxon>Dongia</taxon>
    </lineage>
</organism>